<evidence type="ECO:0000256" key="7">
    <source>
        <dbReference type="SAM" id="MobiDB-lite"/>
    </source>
</evidence>
<feature type="binding site" evidence="6">
    <location>
        <position position="244"/>
    </location>
    <ligand>
        <name>S-adenosyl-L-methionine</name>
        <dbReference type="ChEBI" id="CHEBI:59789"/>
    </ligand>
</feature>
<feature type="region of interest" description="Disordered" evidence="7">
    <location>
        <begin position="1"/>
        <end position="28"/>
    </location>
</feature>
<comment type="catalytic activity">
    <reaction evidence="6">
        <text>L-lysyl-[protein] + 3 S-adenosyl-L-methionine = N(6),N(6),N(6)-trimethyl-L-lysyl-[protein] + 3 S-adenosyl-L-homocysteine + 3 H(+)</text>
        <dbReference type="Rhea" id="RHEA:54192"/>
        <dbReference type="Rhea" id="RHEA-COMP:9752"/>
        <dbReference type="Rhea" id="RHEA-COMP:13826"/>
        <dbReference type="ChEBI" id="CHEBI:15378"/>
        <dbReference type="ChEBI" id="CHEBI:29969"/>
        <dbReference type="ChEBI" id="CHEBI:57856"/>
        <dbReference type="ChEBI" id="CHEBI:59789"/>
        <dbReference type="ChEBI" id="CHEBI:61961"/>
    </reaction>
</comment>
<dbReference type="GO" id="GO:0016279">
    <property type="term" value="F:protein-lysine N-methyltransferase activity"/>
    <property type="evidence" value="ECO:0007669"/>
    <property type="project" value="RHEA"/>
</dbReference>
<dbReference type="EC" id="2.1.1.-" evidence="6"/>
<dbReference type="PANTHER" id="PTHR43648:SF1">
    <property type="entry name" value="ELECTRON TRANSFER FLAVOPROTEIN BETA SUBUNIT LYSINE METHYLTRANSFERASE"/>
    <property type="match status" value="1"/>
</dbReference>
<sequence length="308" mass="32691">MVDFAPARRHNPASNRNHAMPQDQISTPLTKDQAYALVDAVMDRDDLALTASAHENEETGEWVFQATCDSPPDLEAFAALARQTLGGDVAFDVSSIDEDIDWVSRSLDGLKPVTAGGFYVYGSHETAPPPEGLIPIHIDAAQAFGTGHHETTTGCLEAISMVLGRKLPMRPIDVGTGTGILAIAVAKARKVPVIASDIDPLAVRIARENALTNGVGHLIVDVDADGLDHMTIAGNAPYDLIIANILAGPLIALAPDLGRIGETGAAIILSGLLDTQADKVIAAYAAEGMELRDRVERRQWTTLVLERA</sequence>
<name>A0A369W4Z3_9HYPH</name>
<dbReference type="SUPFAM" id="SSF53335">
    <property type="entry name" value="S-adenosyl-L-methionine-dependent methyltransferases"/>
    <property type="match status" value="1"/>
</dbReference>
<comment type="function">
    <text evidence="6">Methylates ribosomal protein L11.</text>
</comment>
<dbReference type="NCBIfam" id="NF001784">
    <property type="entry name" value="PRK00517.2-1"/>
    <property type="match status" value="1"/>
</dbReference>
<keyword evidence="5 6" id="KW-0949">S-adenosyl-L-methionine</keyword>
<gene>
    <name evidence="6" type="primary">prmA</name>
    <name evidence="8" type="ORF">DVH29_07810</name>
</gene>
<keyword evidence="9" id="KW-1185">Reference proteome</keyword>
<keyword evidence="2 6" id="KW-0963">Cytoplasm</keyword>
<feature type="binding site" evidence="6">
    <location>
        <position position="175"/>
    </location>
    <ligand>
        <name>S-adenosyl-L-methionine</name>
        <dbReference type="ChEBI" id="CHEBI:59789"/>
    </ligand>
</feature>
<evidence type="ECO:0000256" key="5">
    <source>
        <dbReference type="ARBA" id="ARBA00022691"/>
    </source>
</evidence>
<organism evidence="8 9">
    <name type="scientific">Pelagibacterium lacus</name>
    <dbReference type="NCBI Taxonomy" id="2282655"/>
    <lineage>
        <taxon>Bacteria</taxon>
        <taxon>Pseudomonadati</taxon>
        <taxon>Pseudomonadota</taxon>
        <taxon>Alphaproteobacteria</taxon>
        <taxon>Hyphomicrobiales</taxon>
        <taxon>Devosiaceae</taxon>
        <taxon>Pelagibacterium</taxon>
    </lineage>
</organism>
<feature type="compositionally biased region" description="Polar residues" evidence="7">
    <location>
        <begin position="12"/>
        <end position="28"/>
    </location>
</feature>
<keyword evidence="8" id="KW-0689">Ribosomal protein</keyword>
<feature type="binding site" evidence="6">
    <location>
        <position position="197"/>
    </location>
    <ligand>
        <name>S-adenosyl-L-methionine</name>
        <dbReference type="ChEBI" id="CHEBI:59789"/>
    </ligand>
</feature>
<evidence type="ECO:0000313" key="8">
    <source>
        <dbReference type="EMBL" id="RDE09089.1"/>
    </source>
</evidence>
<evidence type="ECO:0000256" key="6">
    <source>
        <dbReference type="HAMAP-Rule" id="MF_00735"/>
    </source>
</evidence>
<dbReference type="PANTHER" id="PTHR43648">
    <property type="entry name" value="ELECTRON TRANSFER FLAVOPROTEIN BETA SUBUNIT LYSINE METHYLTRANSFERASE"/>
    <property type="match status" value="1"/>
</dbReference>
<dbReference type="OrthoDB" id="9785995at2"/>
<dbReference type="EMBL" id="QQNH01000008">
    <property type="protein sequence ID" value="RDE09089.1"/>
    <property type="molecule type" value="Genomic_DNA"/>
</dbReference>
<keyword evidence="8" id="KW-0687">Ribonucleoprotein</keyword>
<comment type="caution">
    <text evidence="8">The sequence shown here is derived from an EMBL/GenBank/DDBJ whole genome shotgun (WGS) entry which is preliminary data.</text>
</comment>
<dbReference type="Gene3D" id="3.40.50.150">
    <property type="entry name" value="Vaccinia Virus protein VP39"/>
    <property type="match status" value="1"/>
</dbReference>
<dbReference type="RefSeq" id="WP_114645618.1">
    <property type="nucleotide sequence ID" value="NZ_QQNH01000008.1"/>
</dbReference>
<dbReference type="InterPro" id="IPR050078">
    <property type="entry name" value="Ribosomal_L11_MeTrfase_PrmA"/>
</dbReference>
<dbReference type="Proteomes" id="UP000253759">
    <property type="component" value="Unassembled WGS sequence"/>
</dbReference>
<dbReference type="InterPro" id="IPR004498">
    <property type="entry name" value="Ribosomal_PrmA_MeTrfase"/>
</dbReference>
<evidence type="ECO:0000313" key="9">
    <source>
        <dbReference type="Proteomes" id="UP000253759"/>
    </source>
</evidence>
<dbReference type="GO" id="GO:0032259">
    <property type="term" value="P:methylation"/>
    <property type="evidence" value="ECO:0007669"/>
    <property type="project" value="UniProtKB-KW"/>
</dbReference>
<dbReference type="Pfam" id="PF06325">
    <property type="entry name" value="PrmA"/>
    <property type="match status" value="1"/>
</dbReference>
<dbReference type="HAMAP" id="MF_00735">
    <property type="entry name" value="Methyltr_PrmA"/>
    <property type="match status" value="1"/>
</dbReference>
<dbReference type="CDD" id="cd02440">
    <property type="entry name" value="AdoMet_MTases"/>
    <property type="match status" value="1"/>
</dbReference>
<evidence type="ECO:0000256" key="2">
    <source>
        <dbReference type="ARBA" id="ARBA00022490"/>
    </source>
</evidence>
<dbReference type="AlphaFoldDB" id="A0A369W4Z3"/>
<comment type="subcellular location">
    <subcellularLocation>
        <location evidence="6">Cytoplasm</location>
    </subcellularLocation>
</comment>
<proteinExistence type="inferred from homology"/>
<feature type="binding site" evidence="6">
    <location>
        <position position="152"/>
    </location>
    <ligand>
        <name>S-adenosyl-L-methionine</name>
        <dbReference type="ChEBI" id="CHEBI:59789"/>
    </ligand>
</feature>
<keyword evidence="3 6" id="KW-0489">Methyltransferase</keyword>
<evidence type="ECO:0000256" key="3">
    <source>
        <dbReference type="ARBA" id="ARBA00022603"/>
    </source>
</evidence>
<protein>
    <recommendedName>
        <fullName evidence="6">Ribosomal protein L11 methyltransferase</fullName>
        <shortName evidence="6">L11 Mtase</shortName>
        <ecNumber evidence="6">2.1.1.-</ecNumber>
    </recommendedName>
</protein>
<dbReference type="InterPro" id="IPR029063">
    <property type="entry name" value="SAM-dependent_MTases_sf"/>
</dbReference>
<accession>A0A369W4Z3</accession>
<evidence type="ECO:0000256" key="4">
    <source>
        <dbReference type="ARBA" id="ARBA00022679"/>
    </source>
</evidence>
<dbReference type="GO" id="GO:0005737">
    <property type="term" value="C:cytoplasm"/>
    <property type="evidence" value="ECO:0007669"/>
    <property type="project" value="UniProtKB-SubCell"/>
</dbReference>
<reference evidence="9" key="1">
    <citation type="submission" date="2018-07" db="EMBL/GenBank/DDBJ databases">
        <authorList>
            <person name="Liu B.-T."/>
            <person name="Du Z."/>
        </authorList>
    </citation>
    <scope>NUCLEOTIDE SEQUENCE [LARGE SCALE GENOMIC DNA]</scope>
    <source>
        <strain evidence="9">XYN52</strain>
    </source>
</reference>
<comment type="similarity">
    <text evidence="1 6">Belongs to the methyltransferase superfamily. PrmA family.</text>
</comment>
<dbReference type="GO" id="GO:0005840">
    <property type="term" value="C:ribosome"/>
    <property type="evidence" value="ECO:0007669"/>
    <property type="project" value="UniProtKB-KW"/>
</dbReference>
<evidence type="ECO:0000256" key="1">
    <source>
        <dbReference type="ARBA" id="ARBA00009741"/>
    </source>
</evidence>
<keyword evidence="4 6" id="KW-0808">Transferase</keyword>